<dbReference type="InterPro" id="IPR046342">
    <property type="entry name" value="CBS_dom_sf"/>
</dbReference>
<protein>
    <submittedName>
        <fullName evidence="14">Zn-dependent protease</fullName>
    </submittedName>
</protein>
<sequence>MSGPSSPSRRPGLRVGSFGGAPIYLSGGLLIAAVVLAVLVAPGMSDLMTLAPGGGAPILASIAFAVLFLGSVLVHELAHGTVARWCGIEVRAYTLTFWGGHTTFTALDRPGASAAVSAAGPVSNLALAGLGWLVLQAPLPEVAGVILASLVYANVVLAVLNLLPVPPLDGGHLLEAVIWGATGERGRAMVIVGWVGRLLAVLTLGAVVASAVRGAAEIVWSVWLVLIAVVLWTSATRSIRVGRARQAARGFDLRPFLRPAAVMTTEDPLPGQRGEGEGSLGALPPIPWGMSVGLTVVVDGDGAVVGILDADALAAIPPQARAGLTVASVVRRVPSAGVRSLRGADALAEISRALAGGDVAVVTGAHGVLGTVWREDVVRALGDQGAAGR</sequence>
<keyword evidence="4 14" id="KW-0645">Protease</keyword>
<dbReference type="GO" id="GO:0046872">
    <property type="term" value="F:metal ion binding"/>
    <property type="evidence" value="ECO:0007669"/>
    <property type="project" value="UniProtKB-KW"/>
</dbReference>
<evidence type="ECO:0000256" key="9">
    <source>
        <dbReference type="ARBA" id="ARBA00022989"/>
    </source>
</evidence>
<dbReference type="GO" id="GO:0016020">
    <property type="term" value="C:membrane"/>
    <property type="evidence" value="ECO:0007669"/>
    <property type="project" value="UniProtKB-SubCell"/>
</dbReference>
<accession>A0A2A9D072</accession>
<feature type="transmembrane region" description="Helical" evidence="12">
    <location>
        <begin position="141"/>
        <end position="163"/>
    </location>
</feature>
<organism evidence="14 15">
    <name type="scientific">Serinibacter salmoneus</name>
    <dbReference type="NCBI Taxonomy" id="556530"/>
    <lineage>
        <taxon>Bacteria</taxon>
        <taxon>Bacillati</taxon>
        <taxon>Actinomycetota</taxon>
        <taxon>Actinomycetes</taxon>
        <taxon>Micrococcales</taxon>
        <taxon>Beutenbergiaceae</taxon>
        <taxon>Serinibacter</taxon>
    </lineage>
</organism>
<feature type="transmembrane region" description="Helical" evidence="12">
    <location>
        <begin position="54"/>
        <end position="74"/>
    </location>
</feature>
<feature type="transmembrane region" description="Helical" evidence="12">
    <location>
        <begin position="114"/>
        <end position="135"/>
    </location>
</feature>
<evidence type="ECO:0000256" key="11">
    <source>
        <dbReference type="ARBA" id="ARBA00023136"/>
    </source>
</evidence>
<reference evidence="14 15" key="1">
    <citation type="submission" date="2017-10" db="EMBL/GenBank/DDBJ databases">
        <title>Sequencing the genomes of 1000 actinobacteria strains.</title>
        <authorList>
            <person name="Klenk H.-P."/>
        </authorList>
    </citation>
    <scope>NUCLEOTIDE SEQUENCE [LARGE SCALE GENOMIC DNA]</scope>
    <source>
        <strain evidence="14 15">DSM 21801</strain>
    </source>
</reference>
<comment type="caution">
    <text evidence="14">The sequence shown here is derived from an EMBL/GenBank/DDBJ whole genome shotgun (WGS) entry which is preliminary data.</text>
</comment>
<feature type="transmembrane region" description="Helical" evidence="12">
    <location>
        <begin position="218"/>
        <end position="235"/>
    </location>
</feature>
<dbReference type="PANTHER" id="PTHR39188:SF3">
    <property type="entry name" value="STAGE IV SPORULATION PROTEIN FB"/>
    <property type="match status" value="1"/>
</dbReference>
<comment type="cofactor">
    <cofactor evidence="1">
        <name>Zn(2+)</name>
        <dbReference type="ChEBI" id="CHEBI:29105"/>
    </cofactor>
</comment>
<evidence type="ECO:0000256" key="1">
    <source>
        <dbReference type="ARBA" id="ARBA00001947"/>
    </source>
</evidence>
<keyword evidence="11 12" id="KW-0472">Membrane</keyword>
<feature type="domain" description="Peptidase M50" evidence="13">
    <location>
        <begin position="146"/>
        <end position="186"/>
    </location>
</feature>
<keyword evidence="9 12" id="KW-1133">Transmembrane helix</keyword>
<dbReference type="GO" id="GO:0006508">
    <property type="term" value="P:proteolysis"/>
    <property type="evidence" value="ECO:0007669"/>
    <property type="project" value="UniProtKB-KW"/>
</dbReference>
<evidence type="ECO:0000256" key="8">
    <source>
        <dbReference type="ARBA" id="ARBA00022833"/>
    </source>
</evidence>
<feature type="transmembrane region" description="Helical" evidence="12">
    <location>
        <begin position="21"/>
        <end position="42"/>
    </location>
</feature>
<evidence type="ECO:0000256" key="7">
    <source>
        <dbReference type="ARBA" id="ARBA00022801"/>
    </source>
</evidence>
<proteinExistence type="inferred from homology"/>
<evidence type="ECO:0000259" key="13">
    <source>
        <dbReference type="Pfam" id="PF02163"/>
    </source>
</evidence>
<evidence type="ECO:0000256" key="2">
    <source>
        <dbReference type="ARBA" id="ARBA00004141"/>
    </source>
</evidence>
<feature type="domain" description="Peptidase M50" evidence="13">
    <location>
        <begin position="63"/>
        <end position="135"/>
    </location>
</feature>
<evidence type="ECO:0000256" key="3">
    <source>
        <dbReference type="ARBA" id="ARBA00007931"/>
    </source>
</evidence>
<keyword evidence="10" id="KW-0482">Metalloprotease</keyword>
<dbReference type="GO" id="GO:0008237">
    <property type="term" value="F:metallopeptidase activity"/>
    <property type="evidence" value="ECO:0007669"/>
    <property type="project" value="UniProtKB-KW"/>
</dbReference>
<dbReference type="EMBL" id="PDJD01000001">
    <property type="protein sequence ID" value="PFG19776.1"/>
    <property type="molecule type" value="Genomic_DNA"/>
</dbReference>
<evidence type="ECO:0000256" key="4">
    <source>
        <dbReference type="ARBA" id="ARBA00022670"/>
    </source>
</evidence>
<keyword evidence="8" id="KW-0862">Zinc</keyword>
<keyword evidence="6" id="KW-0479">Metal-binding</keyword>
<keyword evidence="5 12" id="KW-0812">Transmembrane</keyword>
<keyword evidence="15" id="KW-1185">Reference proteome</keyword>
<comment type="similarity">
    <text evidence="3">Belongs to the peptidase M50B family.</text>
</comment>
<dbReference type="Proteomes" id="UP000224915">
    <property type="component" value="Unassembled WGS sequence"/>
</dbReference>
<evidence type="ECO:0000313" key="15">
    <source>
        <dbReference type="Proteomes" id="UP000224915"/>
    </source>
</evidence>
<dbReference type="PANTHER" id="PTHR39188">
    <property type="entry name" value="MEMBRANE-ASSOCIATED ZINC METALLOPROTEASE M50B"/>
    <property type="match status" value="1"/>
</dbReference>
<feature type="transmembrane region" description="Helical" evidence="12">
    <location>
        <begin position="188"/>
        <end position="212"/>
    </location>
</feature>
<dbReference type="RefSeq" id="WP_098468846.1">
    <property type="nucleotide sequence ID" value="NZ_PDJD01000001.1"/>
</dbReference>
<dbReference type="OrthoDB" id="9781963at2"/>
<dbReference type="AlphaFoldDB" id="A0A2A9D072"/>
<evidence type="ECO:0000256" key="6">
    <source>
        <dbReference type="ARBA" id="ARBA00022723"/>
    </source>
</evidence>
<name>A0A2A9D072_9MICO</name>
<dbReference type="SUPFAM" id="SSF54631">
    <property type="entry name" value="CBS-domain pair"/>
    <property type="match status" value="1"/>
</dbReference>
<dbReference type="Pfam" id="PF02163">
    <property type="entry name" value="Peptidase_M50"/>
    <property type="match status" value="2"/>
</dbReference>
<gene>
    <name evidence="14" type="ORF">ATL40_1346</name>
</gene>
<dbReference type="InterPro" id="IPR008915">
    <property type="entry name" value="Peptidase_M50"/>
</dbReference>
<evidence type="ECO:0000256" key="12">
    <source>
        <dbReference type="SAM" id="Phobius"/>
    </source>
</evidence>
<evidence type="ECO:0000256" key="5">
    <source>
        <dbReference type="ARBA" id="ARBA00022692"/>
    </source>
</evidence>
<evidence type="ECO:0000256" key="10">
    <source>
        <dbReference type="ARBA" id="ARBA00023049"/>
    </source>
</evidence>
<evidence type="ECO:0000313" key="14">
    <source>
        <dbReference type="EMBL" id="PFG19776.1"/>
    </source>
</evidence>
<keyword evidence="7" id="KW-0378">Hydrolase</keyword>
<comment type="subcellular location">
    <subcellularLocation>
        <location evidence="2">Membrane</location>
        <topology evidence="2">Multi-pass membrane protein</topology>
    </subcellularLocation>
</comment>